<dbReference type="PATRIC" id="fig|396268.3.peg.1217"/>
<keyword evidence="2" id="KW-0961">Cell wall biogenesis/degradation</keyword>
<dbReference type="HAMAP" id="MF_02213">
    <property type="entry name" value="Lipid_II_synth_GatD"/>
    <property type="match status" value="1"/>
</dbReference>
<evidence type="ECO:0000256" key="1">
    <source>
        <dbReference type="ARBA" id="ARBA00022962"/>
    </source>
</evidence>
<protein>
    <recommendedName>
        <fullName evidence="2">Lipid II isoglutaminyl synthase (glutamine-hydrolyzing) subunit GatD</fullName>
        <ecNumber evidence="2">6.3.5.13</ecNumber>
    </recommendedName>
    <alternativeName>
        <fullName evidence="2">Lipid II isoglutaminyl synthase glutaminase subunit</fullName>
        <ecNumber evidence="2">3.5.1.2</ecNumber>
    </alternativeName>
</protein>
<dbReference type="RefSeq" id="WP_057739584.1">
    <property type="nucleotide sequence ID" value="NZ_JQBW01000004.1"/>
</dbReference>
<dbReference type="AlphaFoldDB" id="A0A0R2I749"/>
<dbReference type="SUPFAM" id="SSF52317">
    <property type="entry name" value="Class I glutamine amidotransferase-like"/>
    <property type="match status" value="1"/>
</dbReference>
<keyword evidence="5" id="KW-1185">Reference proteome</keyword>
<feature type="domain" description="CobB/CobQ-like glutamine amidotransferase" evidence="3">
    <location>
        <begin position="8"/>
        <end position="210"/>
    </location>
</feature>
<dbReference type="EC" id="3.5.1.2" evidence="2"/>
<dbReference type="InterPro" id="IPR043702">
    <property type="entry name" value="Lipid_II_synth_GatD"/>
</dbReference>
<name>A0A0R2I749_9LACO</name>
<evidence type="ECO:0000313" key="5">
    <source>
        <dbReference type="Proteomes" id="UP000050934"/>
    </source>
</evidence>
<evidence type="ECO:0000259" key="3">
    <source>
        <dbReference type="Pfam" id="PF07685"/>
    </source>
</evidence>
<keyword evidence="2" id="KW-0436">Ligase</keyword>
<comment type="caution">
    <text evidence="4">The sequence shown here is derived from an EMBL/GenBank/DDBJ whole genome shotgun (WGS) entry which is preliminary data.</text>
</comment>
<reference evidence="4 5" key="1">
    <citation type="journal article" date="2015" name="Genome Announc.">
        <title>Expanding the biotechnology potential of lactobacilli through comparative genomics of 213 strains and associated genera.</title>
        <authorList>
            <person name="Sun Z."/>
            <person name="Harris H.M."/>
            <person name="McCann A."/>
            <person name="Guo C."/>
            <person name="Argimon S."/>
            <person name="Zhang W."/>
            <person name="Yang X."/>
            <person name="Jeffery I.B."/>
            <person name="Cooney J.C."/>
            <person name="Kagawa T.F."/>
            <person name="Liu W."/>
            <person name="Song Y."/>
            <person name="Salvetti E."/>
            <person name="Wrobel A."/>
            <person name="Rasinkangas P."/>
            <person name="Parkhill J."/>
            <person name="Rea M.C."/>
            <person name="O'Sullivan O."/>
            <person name="Ritari J."/>
            <person name="Douillard F.P."/>
            <person name="Paul Ross R."/>
            <person name="Yang R."/>
            <person name="Briner A.E."/>
            <person name="Felis G.E."/>
            <person name="de Vos W.M."/>
            <person name="Barrangou R."/>
            <person name="Klaenhammer T.R."/>
            <person name="Caufield P.W."/>
            <person name="Cui Y."/>
            <person name="Zhang H."/>
            <person name="O'Toole P.W."/>
        </authorList>
    </citation>
    <scope>NUCLEOTIDE SEQUENCE [LARGE SCALE GENOMIC DNA]</scope>
    <source>
        <strain evidence="4 5">DSM 17896</strain>
    </source>
</reference>
<accession>A0A0R2I749</accession>
<sequence>MAKYHLRLAHFYGDLMNTYGDIGNIIALRYYAKMMDADIAVDVISIDDQFNPDDYDLALFGGGQDYEQMVVSKDLPSKKAGIEKFINDGKPFLAVCGGYQLLGKYYVGADGEKIPGIGVLDHYTTTQSSHRSAMENQSRFIGNVLIKDPRTGEEYHGFENHNGRTFLGKDEQPLGIVEQGHGNNGEDKTEGAVYKNTYCTYFHGPILTRNGEIAKKMLLAALKNRYPDADLSQAEALQIAPTF</sequence>
<dbReference type="OrthoDB" id="9782045at2"/>
<dbReference type="GO" id="GO:0009236">
    <property type="term" value="P:cobalamin biosynthetic process"/>
    <property type="evidence" value="ECO:0007669"/>
    <property type="project" value="InterPro"/>
</dbReference>
<dbReference type="InterPro" id="IPR033949">
    <property type="entry name" value="CobQ_GATase1"/>
</dbReference>
<evidence type="ECO:0000313" key="4">
    <source>
        <dbReference type="EMBL" id="KRN59462.1"/>
    </source>
</evidence>
<comment type="catalytic activity">
    <reaction evidence="2">
        <text>L-glutamine + H2O = L-glutamate + NH4(+)</text>
        <dbReference type="Rhea" id="RHEA:15889"/>
        <dbReference type="ChEBI" id="CHEBI:15377"/>
        <dbReference type="ChEBI" id="CHEBI:28938"/>
        <dbReference type="ChEBI" id="CHEBI:29985"/>
        <dbReference type="ChEBI" id="CHEBI:58359"/>
        <dbReference type="EC" id="3.5.1.2"/>
    </reaction>
</comment>
<dbReference type="GO" id="GO:0004359">
    <property type="term" value="F:glutaminase activity"/>
    <property type="evidence" value="ECO:0007669"/>
    <property type="project" value="UniProtKB-UniRule"/>
</dbReference>
<dbReference type="PANTHER" id="PTHR21343:SF9">
    <property type="entry name" value="LIPID II ISOGLUTAMINYL SYNTHASE (GLUTAMINE-HYDROLYZING) SUBUNIT GATD"/>
    <property type="match status" value="1"/>
</dbReference>
<dbReference type="PROSITE" id="PS51274">
    <property type="entry name" value="GATASE_COBBQ"/>
    <property type="match status" value="1"/>
</dbReference>
<dbReference type="InterPro" id="IPR029062">
    <property type="entry name" value="Class_I_gatase-like"/>
</dbReference>
<dbReference type="GO" id="GO:0009252">
    <property type="term" value="P:peptidoglycan biosynthetic process"/>
    <property type="evidence" value="ECO:0007669"/>
    <property type="project" value="UniProtKB-UniRule"/>
</dbReference>
<dbReference type="Gene3D" id="3.40.50.880">
    <property type="match status" value="1"/>
</dbReference>
<comment type="subunit">
    <text evidence="2">Forms a heterodimer with MurT.</text>
</comment>
<evidence type="ECO:0000256" key="2">
    <source>
        <dbReference type="HAMAP-Rule" id="MF_02213"/>
    </source>
</evidence>
<feature type="active site" description="Nucleophile" evidence="2">
    <location>
        <position position="96"/>
    </location>
</feature>
<dbReference type="GO" id="GO:0008360">
    <property type="term" value="P:regulation of cell shape"/>
    <property type="evidence" value="ECO:0007669"/>
    <property type="project" value="UniProtKB-KW"/>
</dbReference>
<dbReference type="Proteomes" id="UP000050934">
    <property type="component" value="Unassembled WGS sequence"/>
</dbReference>
<dbReference type="CDD" id="cd01750">
    <property type="entry name" value="GATase1_CobQ"/>
    <property type="match status" value="1"/>
</dbReference>
<dbReference type="UniPathway" id="UPA00219"/>
<keyword evidence="2" id="KW-0378">Hydrolase</keyword>
<dbReference type="InterPro" id="IPR011698">
    <property type="entry name" value="GATase_3"/>
</dbReference>
<dbReference type="EC" id="6.3.5.13" evidence="2"/>
<dbReference type="EMBL" id="JQBW01000004">
    <property type="protein sequence ID" value="KRN59462.1"/>
    <property type="molecule type" value="Genomic_DNA"/>
</dbReference>
<organism evidence="4 5">
    <name type="scientific">Limosilactobacillus secaliphilus</name>
    <dbReference type="NCBI Taxonomy" id="396268"/>
    <lineage>
        <taxon>Bacteria</taxon>
        <taxon>Bacillati</taxon>
        <taxon>Bacillota</taxon>
        <taxon>Bacilli</taxon>
        <taxon>Lactobacillales</taxon>
        <taxon>Lactobacillaceae</taxon>
        <taxon>Limosilactobacillus</taxon>
    </lineage>
</organism>
<comment type="catalytic activity">
    <reaction evidence="2">
        <text>beta-D-GlcNAc-(1-&gt;4)-Mur2Ac(oyl-L-Ala-gamma-D-Glu-L-Lys-D-Ala-D-Ala)-di-trans,octa-cis-undecaprenyl diphosphate + L-glutamine + ATP + H2O = beta-D-GlcNAc-(1-&gt;4)-Mur2Ac(oyl-L-Ala-D-isoglutaminyl-L-Lys-D-Ala-D-Ala)-di-trans,octa-cis-undecaprenyl diphosphate + L-glutamate + ADP + phosphate + H(+)</text>
        <dbReference type="Rhea" id="RHEA:57928"/>
        <dbReference type="ChEBI" id="CHEBI:15377"/>
        <dbReference type="ChEBI" id="CHEBI:15378"/>
        <dbReference type="ChEBI" id="CHEBI:29985"/>
        <dbReference type="ChEBI" id="CHEBI:30616"/>
        <dbReference type="ChEBI" id="CHEBI:43474"/>
        <dbReference type="ChEBI" id="CHEBI:58359"/>
        <dbReference type="ChEBI" id="CHEBI:60033"/>
        <dbReference type="ChEBI" id="CHEBI:62233"/>
        <dbReference type="ChEBI" id="CHEBI:456216"/>
        <dbReference type="EC" id="6.3.5.13"/>
    </reaction>
</comment>
<keyword evidence="1 2" id="KW-0315">Glutamine amidotransferase</keyword>
<gene>
    <name evidence="2" type="primary">gatD</name>
    <name evidence="4" type="ORF">IV45_GL001205</name>
</gene>
<dbReference type="PANTHER" id="PTHR21343">
    <property type="entry name" value="DETHIOBIOTIN SYNTHETASE"/>
    <property type="match status" value="1"/>
</dbReference>
<dbReference type="STRING" id="396268.IV45_GL001205"/>
<comment type="function">
    <text evidence="2">The lipid II isoglutaminyl synthase complex catalyzes the formation of alpha-D-isoglutamine in the cell wall lipid II stem peptide. The GatD subunit catalyzes the hydrolysis of glutamine to glutamate and ammonia. The resulting ammonia molecule is channeled to the active site of MurT.</text>
</comment>
<keyword evidence="4" id="KW-0808">Transferase</keyword>
<proteinExistence type="inferred from homology"/>
<keyword evidence="2" id="KW-0573">Peptidoglycan synthesis</keyword>
<feature type="binding site" evidence="2">
    <location>
        <position position="139"/>
    </location>
    <ligand>
        <name>substrate</name>
    </ligand>
</feature>
<comment type="similarity">
    <text evidence="2">Belongs to the CobB/CobQ family. GatD subfamily.</text>
</comment>
<keyword evidence="2" id="KW-0133">Cell shape</keyword>
<dbReference type="Pfam" id="PF07685">
    <property type="entry name" value="GATase_3"/>
    <property type="match status" value="1"/>
</dbReference>
<dbReference type="GO" id="GO:0071555">
    <property type="term" value="P:cell wall organization"/>
    <property type="evidence" value="ECO:0007669"/>
    <property type="project" value="UniProtKB-KW"/>
</dbReference>
<comment type="pathway">
    <text evidence="2">Cell wall biogenesis; peptidoglycan biosynthesis.</text>
</comment>
<feature type="active site" evidence="2">
    <location>
        <position position="203"/>
    </location>
</feature>
<dbReference type="GO" id="GO:0016740">
    <property type="term" value="F:transferase activity"/>
    <property type="evidence" value="ECO:0007669"/>
    <property type="project" value="UniProtKB-KW"/>
</dbReference>
<dbReference type="GO" id="GO:0140282">
    <property type="term" value="F:carbon-nitrogen ligase activity on lipid II"/>
    <property type="evidence" value="ECO:0007669"/>
    <property type="project" value="UniProtKB-UniRule"/>
</dbReference>